<dbReference type="Proteomes" id="UP000054783">
    <property type="component" value="Unassembled WGS sequence"/>
</dbReference>
<organism evidence="1 2">
    <name type="scientific">Trichinella patagoniensis</name>
    <dbReference type="NCBI Taxonomy" id="990121"/>
    <lineage>
        <taxon>Eukaryota</taxon>
        <taxon>Metazoa</taxon>
        <taxon>Ecdysozoa</taxon>
        <taxon>Nematoda</taxon>
        <taxon>Enoplea</taxon>
        <taxon>Dorylaimia</taxon>
        <taxon>Trichinellida</taxon>
        <taxon>Trichinellidae</taxon>
        <taxon>Trichinella</taxon>
    </lineage>
</organism>
<dbReference type="EMBL" id="JYDQ01000006">
    <property type="protein sequence ID" value="KRY22927.1"/>
    <property type="molecule type" value="Genomic_DNA"/>
</dbReference>
<reference evidence="1 2" key="1">
    <citation type="submission" date="2015-01" db="EMBL/GenBank/DDBJ databases">
        <title>Evolution of Trichinella species and genotypes.</title>
        <authorList>
            <person name="Korhonen P.K."/>
            <person name="Edoardo P."/>
            <person name="Giuseppe L.R."/>
            <person name="Gasser R.B."/>
        </authorList>
    </citation>
    <scope>NUCLEOTIDE SEQUENCE [LARGE SCALE GENOMIC DNA]</scope>
    <source>
        <strain evidence="1">ISS2496</strain>
    </source>
</reference>
<gene>
    <name evidence="1" type="ORF">T12_1094</name>
</gene>
<proteinExistence type="predicted"/>
<evidence type="ECO:0000313" key="1">
    <source>
        <dbReference type="EMBL" id="KRY22927.1"/>
    </source>
</evidence>
<comment type="caution">
    <text evidence="1">The sequence shown here is derived from an EMBL/GenBank/DDBJ whole genome shotgun (WGS) entry which is preliminary data.</text>
</comment>
<dbReference type="AlphaFoldDB" id="A0A0V1ADM9"/>
<sequence>MFKKFKLSPAKVEQWLADDDTPLFVTLTDDEILKAVVKYENKDIDVSDMPDKLDTDLNHKEAYSCIKVDFK</sequence>
<name>A0A0V1ADM9_9BILA</name>
<keyword evidence="2" id="KW-1185">Reference proteome</keyword>
<accession>A0A0V1ADM9</accession>
<protein>
    <submittedName>
        <fullName evidence="1">Uncharacterized protein</fullName>
    </submittedName>
</protein>
<evidence type="ECO:0000313" key="2">
    <source>
        <dbReference type="Proteomes" id="UP000054783"/>
    </source>
</evidence>